<evidence type="ECO:0000313" key="5">
    <source>
        <dbReference type="Proteomes" id="UP000807716"/>
    </source>
</evidence>
<dbReference type="PANTHER" id="PTHR41805">
    <property type="entry name" value="EXPRESSED PROTEIN"/>
    <property type="match status" value="1"/>
</dbReference>
<dbReference type="OrthoDB" id="2135053at2759"/>
<feature type="compositionally biased region" description="Basic and acidic residues" evidence="3">
    <location>
        <begin position="281"/>
        <end position="292"/>
    </location>
</feature>
<organism evidence="4 5">
    <name type="scientific">Actinomortierella ambigua</name>
    <dbReference type="NCBI Taxonomy" id="1343610"/>
    <lineage>
        <taxon>Eukaryota</taxon>
        <taxon>Fungi</taxon>
        <taxon>Fungi incertae sedis</taxon>
        <taxon>Mucoromycota</taxon>
        <taxon>Mortierellomycotina</taxon>
        <taxon>Mortierellomycetes</taxon>
        <taxon>Mortierellales</taxon>
        <taxon>Mortierellaceae</taxon>
        <taxon>Actinomortierella</taxon>
    </lineage>
</organism>
<dbReference type="InterPro" id="IPR013730">
    <property type="entry name" value="Fyv7/TAP26"/>
</dbReference>
<feature type="compositionally biased region" description="Basic and acidic residues" evidence="3">
    <location>
        <begin position="236"/>
        <end position="249"/>
    </location>
</feature>
<dbReference type="Pfam" id="PF08524">
    <property type="entry name" value="rRNA_processing"/>
    <property type="match status" value="1"/>
</dbReference>
<comment type="caution">
    <text evidence="4">The sequence shown here is derived from an EMBL/GenBank/DDBJ whole genome shotgun (WGS) entry which is preliminary data.</text>
</comment>
<feature type="compositionally biased region" description="Acidic residues" evidence="3">
    <location>
        <begin position="114"/>
        <end position="140"/>
    </location>
</feature>
<evidence type="ECO:0000256" key="3">
    <source>
        <dbReference type="SAM" id="MobiDB-lite"/>
    </source>
</evidence>
<accession>A0A9P6PX71</accession>
<gene>
    <name evidence="4" type="ORF">DFQ27_007175</name>
</gene>
<protein>
    <recommendedName>
        <fullName evidence="2">rRNA-processing protein FYV7</fullName>
    </recommendedName>
</protein>
<keyword evidence="5" id="KW-1185">Reference proteome</keyword>
<feature type="compositionally biased region" description="Basic and acidic residues" evidence="3">
    <location>
        <begin position="176"/>
        <end position="194"/>
    </location>
</feature>
<evidence type="ECO:0000256" key="2">
    <source>
        <dbReference type="ARBA" id="ARBA00018780"/>
    </source>
</evidence>
<evidence type="ECO:0000313" key="4">
    <source>
        <dbReference type="EMBL" id="KAG0253854.1"/>
    </source>
</evidence>
<sequence>MANPKAPKKGGNSSQPPKKKGGFNPGARKHMGSEAYKGRMKKIKSDLIHKAKVKKDYAKVLKQEQDNTPEFYKKIFGARTIDDDGNVVAYKPEGGEDKSDDEDQTGSAASGSENEFEVDLDASEEDSSDDDGDDDDEESEDQRSSKKRKAQSGVKGGKKKGDEPQKKHKPNPFKGAIEKRERDMKAQQEAREGPTEDEGPGATTGGGPRNSSSAVVSWPRPVAPVALSSRSLAARRAKEDARQGREKYFAKRQKQSAKLRQKTERGQPKLGNHIQMLLGKIKQDVKKNETRVPARRPGNKKKPQA</sequence>
<reference evidence="4" key="1">
    <citation type="journal article" date="2020" name="Fungal Divers.">
        <title>Resolving the Mortierellaceae phylogeny through synthesis of multi-gene phylogenetics and phylogenomics.</title>
        <authorList>
            <person name="Vandepol N."/>
            <person name="Liber J."/>
            <person name="Desiro A."/>
            <person name="Na H."/>
            <person name="Kennedy M."/>
            <person name="Barry K."/>
            <person name="Grigoriev I.V."/>
            <person name="Miller A.N."/>
            <person name="O'Donnell K."/>
            <person name="Stajich J.E."/>
            <person name="Bonito G."/>
        </authorList>
    </citation>
    <scope>NUCLEOTIDE SEQUENCE</scope>
    <source>
        <strain evidence="4">BC1065</strain>
    </source>
</reference>
<feature type="compositionally biased region" description="Basic residues" evidence="3">
    <location>
        <begin position="293"/>
        <end position="305"/>
    </location>
</feature>
<feature type="compositionally biased region" description="Basic residues" evidence="3">
    <location>
        <begin position="250"/>
        <end position="260"/>
    </location>
</feature>
<dbReference type="Proteomes" id="UP000807716">
    <property type="component" value="Unassembled WGS sequence"/>
</dbReference>
<dbReference type="PANTHER" id="PTHR41805:SF1">
    <property type="entry name" value="RRNA-PROCESSING PROTEIN FYV7"/>
    <property type="match status" value="1"/>
</dbReference>
<dbReference type="EMBL" id="JAAAJB010000553">
    <property type="protein sequence ID" value="KAG0253854.1"/>
    <property type="molecule type" value="Genomic_DNA"/>
</dbReference>
<feature type="region of interest" description="Disordered" evidence="3">
    <location>
        <begin position="1"/>
        <end position="41"/>
    </location>
</feature>
<proteinExistence type="inferred from homology"/>
<evidence type="ECO:0000256" key="1">
    <source>
        <dbReference type="ARBA" id="ARBA00006800"/>
    </source>
</evidence>
<comment type="similarity">
    <text evidence="1">Belongs to the FYV7 family.</text>
</comment>
<name>A0A9P6PX71_9FUNG</name>
<feature type="region of interest" description="Disordered" evidence="3">
    <location>
        <begin position="76"/>
        <end position="305"/>
    </location>
</feature>
<dbReference type="AlphaFoldDB" id="A0A9P6PX71"/>